<dbReference type="Proteomes" id="UP000460272">
    <property type="component" value="Unassembled WGS sequence"/>
</dbReference>
<keyword evidence="11" id="KW-1185">Reference proteome</keyword>
<comment type="pathway">
    <text evidence="2">One-carbon metabolism; tetrahydrofolate interconversion.</text>
</comment>
<feature type="domain" description="Hcy-binding" evidence="9">
    <location>
        <begin position="1"/>
        <end position="290"/>
    </location>
</feature>
<evidence type="ECO:0000256" key="8">
    <source>
        <dbReference type="PROSITE-ProRule" id="PRU00333"/>
    </source>
</evidence>
<dbReference type="GO" id="GO:0004489">
    <property type="term" value="F:methylenetetrahydrofolate reductase [NAD(P)H] activity"/>
    <property type="evidence" value="ECO:0007669"/>
    <property type="project" value="UniProtKB-EC"/>
</dbReference>
<evidence type="ECO:0000256" key="5">
    <source>
        <dbReference type="ARBA" id="ARBA00022679"/>
    </source>
</evidence>
<dbReference type="EC" id="2.1.1.10" evidence="10"/>
<dbReference type="Pfam" id="PF02219">
    <property type="entry name" value="MTHFR"/>
    <property type="match status" value="1"/>
</dbReference>
<comment type="cofactor">
    <cofactor evidence="1">
        <name>FAD</name>
        <dbReference type="ChEBI" id="CHEBI:57692"/>
    </cofactor>
</comment>
<evidence type="ECO:0000256" key="1">
    <source>
        <dbReference type="ARBA" id="ARBA00001974"/>
    </source>
</evidence>
<dbReference type="SUPFAM" id="SSF82282">
    <property type="entry name" value="Homocysteine S-methyltransferase"/>
    <property type="match status" value="1"/>
</dbReference>
<dbReference type="Gene3D" id="3.20.20.330">
    <property type="entry name" value="Homocysteine-binding-like domain"/>
    <property type="match status" value="1"/>
</dbReference>
<name>A0A6P2C8I4_9ACTN</name>
<dbReference type="GO" id="GO:0006555">
    <property type="term" value="P:methionine metabolic process"/>
    <property type="evidence" value="ECO:0007669"/>
    <property type="project" value="InterPro"/>
</dbReference>
<dbReference type="InterPro" id="IPR029041">
    <property type="entry name" value="FAD-linked_oxidoreductase-like"/>
</dbReference>
<proteinExistence type="predicted"/>
<feature type="binding site" evidence="8">
    <location>
        <position position="276"/>
    </location>
    <ligand>
        <name>Zn(2+)</name>
        <dbReference type="ChEBI" id="CHEBI:29105"/>
    </ligand>
</feature>
<dbReference type="SUPFAM" id="SSF51730">
    <property type="entry name" value="FAD-linked oxidoreductase"/>
    <property type="match status" value="1"/>
</dbReference>
<dbReference type="GO" id="GO:0008168">
    <property type="term" value="F:methyltransferase activity"/>
    <property type="evidence" value="ECO:0007669"/>
    <property type="project" value="UniProtKB-UniRule"/>
</dbReference>
<accession>A0A6P2C8I4</accession>
<dbReference type="PROSITE" id="PS50970">
    <property type="entry name" value="HCY"/>
    <property type="match status" value="1"/>
</dbReference>
<evidence type="ECO:0000256" key="2">
    <source>
        <dbReference type="ARBA" id="ARBA00004777"/>
    </source>
</evidence>
<comment type="cofactor">
    <cofactor evidence="8">
        <name>Zn(2+)</name>
        <dbReference type="ChEBI" id="CHEBI:29105"/>
    </cofactor>
</comment>
<dbReference type="NCBIfam" id="NF006396">
    <property type="entry name" value="PRK08645.1"/>
    <property type="match status" value="1"/>
</dbReference>
<evidence type="ECO:0000256" key="3">
    <source>
        <dbReference type="ARBA" id="ARBA00022603"/>
    </source>
</evidence>
<dbReference type="UniPathway" id="UPA00193"/>
<keyword evidence="8" id="KW-0862">Zinc</keyword>
<keyword evidence="5 8" id="KW-0808">Transferase</keyword>
<evidence type="ECO:0000313" key="11">
    <source>
        <dbReference type="Proteomes" id="UP000460272"/>
    </source>
</evidence>
<comment type="caution">
    <text evidence="10">The sequence shown here is derived from an EMBL/GenBank/DDBJ whole genome shotgun (WGS) entry which is preliminary data.</text>
</comment>
<reference evidence="10 11" key="1">
    <citation type="submission" date="2018-11" db="EMBL/GenBank/DDBJ databases">
        <title>Trebonia kvetii gen.nov., sp.nov., a novel acidophilic actinobacterium, and proposal of the new actinobacterial family Treboniaceae fam. nov.</title>
        <authorList>
            <person name="Rapoport D."/>
            <person name="Sagova-Mareckova M."/>
            <person name="Sedlacek I."/>
            <person name="Provaznik J."/>
            <person name="Kralova S."/>
            <person name="Pavlinic D."/>
            <person name="Benes V."/>
            <person name="Kopecky J."/>
        </authorList>
    </citation>
    <scope>NUCLEOTIDE SEQUENCE [LARGE SCALE GENOMIC DNA]</scope>
    <source>
        <strain evidence="10 11">15Tr583</strain>
    </source>
</reference>
<dbReference type="PANTHER" id="PTHR11103">
    <property type="entry name" value="SLR1189 PROTEIN"/>
    <property type="match status" value="1"/>
</dbReference>
<evidence type="ECO:0000313" key="10">
    <source>
        <dbReference type="EMBL" id="TVZ05853.1"/>
    </source>
</evidence>
<dbReference type="Pfam" id="PF02574">
    <property type="entry name" value="S-methyl_trans"/>
    <property type="match status" value="1"/>
</dbReference>
<dbReference type="AlphaFoldDB" id="A0A6P2C8I4"/>
<evidence type="ECO:0000256" key="4">
    <source>
        <dbReference type="ARBA" id="ARBA00022630"/>
    </source>
</evidence>
<gene>
    <name evidence="10" type="ORF">EAS64_12960</name>
</gene>
<evidence type="ECO:0000256" key="7">
    <source>
        <dbReference type="ARBA" id="ARBA00023002"/>
    </source>
</evidence>
<dbReference type="Gene3D" id="3.20.20.220">
    <property type="match status" value="1"/>
</dbReference>
<dbReference type="InterPro" id="IPR036589">
    <property type="entry name" value="HCY_dom_sf"/>
</dbReference>
<keyword evidence="6" id="KW-0274">FAD</keyword>
<dbReference type="GO" id="GO:0035999">
    <property type="term" value="P:tetrahydrofolate interconversion"/>
    <property type="evidence" value="ECO:0007669"/>
    <property type="project" value="UniProtKB-UniPathway"/>
</dbReference>
<feature type="binding site" evidence="8">
    <location>
        <position position="209"/>
    </location>
    <ligand>
        <name>Zn(2+)</name>
        <dbReference type="ChEBI" id="CHEBI:29105"/>
    </ligand>
</feature>
<protein>
    <submittedName>
        <fullName evidence="10">Bifunctional homocysteine S-methyltransferase/methylenetetrahydrofolate reductase</fullName>
        <ecNumber evidence="10">1.5.1.20</ecNumber>
        <ecNumber evidence="10">2.1.1.10</ecNumber>
    </submittedName>
</protein>
<dbReference type="InterPro" id="IPR003726">
    <property type="entry name" value="HCY_dom"/>
</dbReference>
<keyword evidence="8" id="KW-0479">Metal-binding</keyword>
<sequence length="613" mass="63512">MPVAQLLSGERVLVCDGAMGTMLHAAGAALDRSLPELNLSDPSLVATIHDSYLSAGADIIQANTFGANRLWLADHGFPDKVAEINRAGVRLAREAADRSGRQVLVAASVSPAVTAPQRRRVGAAERMEVLREQILALIADNAADLIILETFGYLDELVEAVSVAAAVTSLPLIAQATFADDAHTLGGETPREVASVLSALPVAMIGTNCTVGPQRMLVVAEDLVRYSAVPVSAQPNAGQPRRTGPRSFEFAIDGGYFSRYLTRFADAGVTLVGGCCGTTPTHIRAAAEALRTQPAAQPRPQVAPRGVAARIAEPMAGGPASGSLADHLASGRFVVSAAITPPAAGWAGDAERAAAEFADRGIGLVFVQPRENARTHMDSLNMALALQQRVGVETIPTITTWDKSIMSLQADLLGAHALGVRSVVSTTGSPPVFGDYPAVDGTWEVDSVGLTALLAGLNAGRDSNGLALTARTSFCIGARVNPTARDHDAELARVRAKLRAGAQFLVCRPVYELDALIRLVEALDGTGVPLLLSVTPLASFEDADYLAHEVPGVAIPSATLDVMERAGRSGGRAAGIDLAASLLAKARPLVSGVILTAPGDDPAALAPLIDALG</sequence>
<dbReference type="GO" id="GO:0032259">
    <property type="term" value="P:methylation"/>
    <property type="evidence" value="ECO:0007669"/>
    <property type="project" value="UniProtKB-KW"/>
</dbReference>
<keyword evidence="4" id="KW-0285">Flavoprotein</keyword>
<dbReference type="EC" id="1.5.1.20" evidence="10"/>
<keyword evidence="3 8" id="KW-0489">Methyltransferase</keyword>
<dbReference type="PANTHER" id="PTHR11103:SF18">
    <property type="entry name" value="SLR1189 PROTEIN"/>
    <property type="match status" value="1"/>
</dbReference>
<evidence type="ECO:0000259" key="9">
    <source>
        <dbReference type="PROSITE" id="PS50970"/>
    </source>
</evidence>
<organism evidence="10 11">
    <name type="scientific">Trebonia kvetii</name>
    <dbReference type="NCBI Taxonomy" id="2480626"/>
    <lineage>
        <taxon>Bacteria</taxon>
        <taxon>Bacillati</taxon>
        <taxon>Actinomycetota</taxon>
        <taxon>Actinomycetes</taxon>
        <taxon>Streptosporangiales</taxon>
        <taxon>Treboniaceae</taxon>
        <taxon>Trebonia</taxon>
    </lineage>
</organism>
<feature type="binding site" evidence="8">
    <location>
        <position position="275"/>
    </location>
    <ligand>
        <name>Zn(2+)</name>
        <dbReference type="ChEBI" id="CHEBI:29105"/>
    </ligand>
</feature>
<dbReference type="EMBL" id="RPFW01000002">
    <property type="protein sequence ID" value="TVZ05853.1"/>
    <property type="molecule type" value="Genomic_DNA"/>
</dbReference>
<dbReference type="GO" id="GO:0046872">
    <property type="term" value="F:metal ion binding"/>
    <property type="evidence" value="ECO:0007669"/>
    <property type="project" value="UniProtKB-KW"/>
</dbReference>
<keyword evidence="7 10" id="KW-0560">Oxidoreductase</keyword>
<evidence type="ECO:0000256" key="6">
    <source>
        <dbReference type="ARBA" id="ARBA00022827"/>
    </source>
</evidence>
<dbReference type="OrthoDB" id="9803687at2"/>
<dbReference type="InterPro" id="IPR003171">
    <property type="entry name" value="Mehydrof_redctse-like"/>
</dbReference>